<dbReference type="InterPro" id="IPR004739">
    <property type="entry name" value="GMP_synth_GATase"/>
</dbReference>
<dbReference type="FunFam" id="3.40.50.880:FF:000001">
    <property type="entry name" value="GMP synthase [glutamine-hydrolyzing]"/>
    <property type="match status" value="1"/>
</dbReference>
<dbReference type="PANTHER" id="PTHR11922:SF2">
    <property type="entry name" value="GMP SYNTHASE [GLUTAMINE-HYDROLYZING]"/>
    <property type="match status" value="1"/>
</dbReference>
<evidence type="ECO:0000256" key="7">
    <source>
        <dbReference type="ARBA" id="ARBA00022840"/>
    </source>
</evidence>
<dbReference type="AlphaFoldDB" id="A0A329TSF5"/>
<dbReference type="InterPro" id="IPR014729">
    <property type="entry name" value="Rossmann-like_a/b/a_fold"/>
</dbReference>
<comment type="function">
    <text evidence="1 9">Catalyzes the synthesis of GMP from XMP.</text>
</comment>
<dbReference type="FunFam" id="3.40.50.620:FF:000001">
    <property type="entry name" value="GMP synthase [glutamine-hydrolyzing]"/>
    <property type="match status" value="1"/>
</dbReference>
<gene>
    <name evidence="9" type="primary">guaA</name>
    <name evidence="12" type="ORF">C4N26_13010</name>
</gene>
<name>A0A329TSF5_9FIRM</name>
<evidence type="ECO:0000256" key="2">
    <source>
        <dbReference type="ARBA" id="ARBA00005153"/>
    </source>
</evidence>
<dbReference type="NCBIfam" id="TIGR00884">
    <property type="entry name" value="guaA_Cterm"/>
    <property type="match status" value="1"/>
</dbReference>
<dbReference type="NCBIfam" id="TIGR00888">
    <property type="entry name" value="guaA_Nterm"/>
    <property type="match status" value="1"/>
</dbReference>
<keyword evidence="6 9" id="KW-0658">Purine biosynthesis</keyword>
<organism evidence="12 13">
    <name type="scientific">Faecalibacterium prausnitzii</name>
    <dbReference type="NCBI Taxonomy" id="853"/>
    <lineage>
        <taxon>Bacteria</taxon>
        <taxon>Bacillati</taxon>
        <taxon>Bacillota</taxon>
        <taxon>Clostridia</taxon>
        <taxon>Eubacteriales</taxon>
        <taxon>Oscillospiraceae</taxon>
        <taxon>Faecalibacterium</taxon>
    </lineage>
</organism>
<comment type="subunit">
    <text evidence="9">Homodimer.</text>
</comment>
<keyword evidence="7 9" id="KW-0067">ATP-binding</keyword>
<evidence type="ECO:0000256" key="6">
    <source>
        <dbReference type="ARBA" id="ARBA00022755"/>
    </source>
</evidence>
<dbReference type="PROSITE" id="PS51553">
    <property type="entry name" value="GMPS_ATP_PPASE"/>
    <property type="match status" value="1"/>
</dbReference>
<keyword evidence="5 9" id="KW-0332">GMP biosynthesis</keyword>
<dbReference type="InterPro" id="IPR022955">
    <property type="entry name" value="GMP_synthase"/>
</dbReference>
<comment type="caution">
    <text evidence="12">The sequence shown here is derived from an EMBL/GenBank/DDBJ whole genome shotgun (WGS) entry which is preliminary data.</text>
</comment>
<dbReference type="NCBIfam" id="NF000848">
    <property type="entry name" value="PRK00074.1"/>
    <property type="match status" value="1"/>
</dbReference>
<keyword evidence="8 9" id="KW-0315">Glutamine amidotransferase</keyword>
<proteinExistence type="inferred from homology"/>
<dbReference type="OrthoDB" id="9802219at2"/>
<reference evidence="12 13" key="1">
    <citation type="submission" date="2018-02" db="EMBL/GenBank/DDBJ databases">
        <title>Complete genome sequencing of Faecalibacterium prausnitzii strains isolated from the human gut.</title>
        <authorList>
            <person name="Fitzgerald B.C."/>
            <person name="Shkoporov A.N."/>
            <person name="Ross P.R."/>
            <person name="Hill C."/>
        </authorList>
    </citation>
    <scope>NUCLEOTIDE SEQUENCE [LARGE SCALE GENOMIC DNA]</scope>
    <source>
        <strain evidence="12 13">APC942/32-1</strain>
    </source>
</reference>
<dbReference type="GO" id="GO:0005524">
    <property type="term" value="F:ATP binding"/>
    <property type="evidence" value="ECO:0007669"/>
    <property type="project" value="UniProtKB-UniRule"/>
</dbReference>
<dbReference type="InterPro" id="IPR001674">
    <property type="entry name" value="GMP_synth_C"/>
</dbReference>
<dbReference type="EMBL" id="PRLB01000016">
    <property type="protein sequence ID" value="RAW51790.1"/>
    <property type="molecule type" value="Genomic_DNA"/>
</dbReference>
<feature type="active site" evidence="9">
    <location>
        <position position="171"/>
    </location>
</feature>
<evidence type="ECO:0000256" key="4">
    <source>
        <dbReference type="ARBA" id="ARBA00022741"/>
    </source>
</evidence>
<evidence type="ECO:0000256" key="1">
    <source>
        <dbReference type="ARBA" id="ARBA00002332"/>
    </source>
</evidence>
<dbReference type="Gene3D" id="3.30.300.10">
    <property type="match status" value="1"/>
</dbReference>
<evidence type="ECO:0000256" key="5">
    <source>
        <dbReference type="ARBA" id="ARBA00022749"/>
    </source>
</evidence>
<keyword evidence="4 9" id="KW-0547">Nucleotide-binding</keyword>
<dbReference type="Gene3D" id="3.40.50.880">
    <property type="match status" value="1"/>
</dbReference>
<comment type="catalytic activity">
    <reaction evidence="9">
        <text>XMP + L-glutamine + ATP + H2O = GMP + L-glutamate + AMP + diphosphate + 2 H(+)</text>
        <dbReference type="Rhea" id="RHEA:11680"/>
        <dbReference type="ChEBI" id="CHEBI:15377"/>
        <dbReference type="ChEBI" id="CHEBI:15378"/>
        <dbReference type="ChEBI" id="CHEBI:29985"/>
        <dbReference type="ChEBI" id="CHEBI:30616"/>
        <dbReference type="ChEBI" id="CHEBI:33019"/>
        <dbReference type="ChEBI" id="CHEBI:57464"/>
        <dbReference type="ChEBI" id="CHEBI:58115"/>
        <dbReference type="ChEBI" id="CHEBI:58359"/>
        <dbReference type="ChEBI" id="CHEBI:456215"/>
        <dbReference type="EC" id="6.3.5.2"/>
    </reaction>
</comment>
<dbReference type="CDD" id="cd01997">
    <property type="entry name" value="GMP_synthase_C"/>
    <property type="match status" value="1"/>
</dbReference>
<dbReference type="CDD" id="cd01742">
    <property type="entry name" value="GATase1_GMP_Synthase"/>
    <property type="match status" value="1"/>
</dbReference>
<accession>A0A329TSF5</accession>
<dbReference type="SUPFAM" id="SSF52402">
    <property type="entry name" value="Adenine nucleotide alpha hydrolases-like"/>
    <property type="match status" value="1"/>
</dbReference>
<dbReference type="Pfam" id="PF00117">
    <property type="entry name" value="GATase"/>
    <property type="match status" value="1"/>
</dbReference>
<dbReference type="PRINTS" id="PR00099">
    <property type="entry name" value="CPSGATASE"/>
</dbReference>
<dbReference type="FunFam" id="3.30.300.10:FF:000002">
    <property type="entry name" value="GMP synthase [glutamine-hydrolyzing]"/>
    <property type="match status" value="1"/>
</dbReference>
<evidence type="ECO:0000256" key="3">
    <source>
        <dbReference type="ARBA" id="ARBA00022598"/>
    </source>
</evidence>
<protein>
    <recommendedName>
        <fullName evidence="9">GMP synthase [glutamine-hydrolyzing]</fullName>
        <ecNumber evidence="9">6.3.5.2</ecNumber>
    </recommendedName>
    <alternativeName>
        <fullName evidence="9">GMP synthetase</fullName>
    </alternativeName>
    <alternativeName>
        <fullName evidence="9">Glutamine amidotransferase</fullName>
    </alternativeName>
</protein>
<dbReference type="PRINTS" id="PR00096">
    <property type="entry name" value="GATASE"/>
</dbReference>
<dbReference type="Pfam" id="PF03054">
    <property type="entry name" value="tRNA_Me_trans"/>
    <property type="match status" value="1"/>
</dbReference>
<evidence type="ECO:0000256" key="10">
    <source>
        <dbReference type="PROSITE-ProRule" id="PRU00886"/>
    </source>
</evidence>
<feature type="active site" evidence="9">
    <location>
        <position position="169"/>
    </location>
</feature>
<evidence type="ECO:0000313" key="12">
    <source>
        <dbReference type="EMBL" id="RAW51790.1"/>
    </source>
</evidence>
<feature type="binding site" evidence="10">
    <location>
        <begin position="223"/>
        <end position="229"/>
    </location>
    <ligand>
        <name>ATP</name>
        <dbReference type="ChEBI" id="CHEBI:30616"/>
    </ligand>
</feature>
<dbReference type="HAMAP" id="MF_00344">
    <property type="entry name" value="GMP_synthase"/>
    <property type="match status" value="1"/>
</dbReference>
<dbReference type="InterPro" id="IPR017926">
    <property type="entry name" value="GATASE"/>
</dbReference>
<comment type="pathway">
    <text evidence="2 9">Purine metabolism; GMP biosynthesis; GMP from XMP (L-Gln route): step 1/1.</text>
</comment>
<feature type="active site" description="Nucleophile" evidence="9">
    <location>
        <position position="82"/>
    </location>
</feature>
<evidence type="ECO:0000259" key="11">
    <source>
        <dbReference type="PROSITE" id="PS51553"/>
    </source>
</evidence>
<dbReference type="PROSITE" id="PS51273">
    <property type="entry name" value="GATASE_TYPE_1"/>
    <property type="match status" value="1"/>
</dbReference>
<evidence type="ECO:0000313" key="13">
    <source>
        <dbReference type="Proteomes" id="UP000251144"/>
    </source>
</evidence>
<dbReference type="EC" id="6.3.5.2" evidence="9"/>
<evidence type="ECO:0000256" key="8">
    <source>
        <dbReference type="ARBA" id="ARBA00022962"/>
    </source>
</evidence>
<feature type="domain" description="GMPS ATP-PPase" evidence="11">
    <location>
        <begin position="196"/>
        <end position="391"/>
    </location>
</feature>
<keyword evidence="3 9" id="KW-0436">Ligase</keyword>
<sequence length="516" mass="57137">MQHETVIVLDFGGQYNQLIARRVRENNVYCEIYSYKTDLSVIKAKNPKGIIFTGGPNSVYLEDSPTVDPEIFSWGVPVLGICYGSQLMMHLLGGRVCRAPEREYGKTEVFVDNSSKMFTDVQPSTVCWMSHNDYIEQAAPGFKITAHTVNCPVAAAENEEKGLYAVQFHPEVLHTAEGKKMLHNFVYNVCGCTGDWKMDSFVENNVEALRKCIGSGKVLCALSGGVDSSVLAAMLAKAIGKQLTCVFVDHGLLRKNEKEEVCSVFGPGNANGFDINFICVDARDRYFAKLAGVTEPERKRKIIGEEFIRVFEEQAKQIGKVDFLAQGTIYPDVVESGLGGESTVIKSHHNVGGLPDTVDFKELVEPLRNLFKDEVRQAGRELGLPEYLVSRQPFPGPGLGIRIIGEVTPEKVAIVQDADAIWREEIAKAGLDKEISQYYAALTNMHSVGVMGDERTYDYAVALRAVTTTDFMTAESYNMPWDVLGTVTSRIVNEVKHVNRVFYDCTGKPPATIELE</sequence>
<dbReference type="SUPFAM" id="SSF52317">
    <property type="entry name" value="Class I glutamine amidotransferase-like"/>
    <property type="match status" value="1"/>
</dbReference>
<evidence type="ECO:0000256" key="9">
    <source>
        <dbReference type="HAMAP-Rule" id="MF_00344"/>
    </source>
</evidence>
<dbReference type="Gene3D" id="3.40.50.620">
    <property type="entry name" value="HUPs"/>
    <property type="match status" value="1"/>
</dbReference>
<dbReference type="RefSeq" id="WP_158401663.1">
    <property type="nucleotide sequence ID" value="NZ_PRLB01000016.1"/>
</dbReference>
<dbReference type="GO" id="GO:0003921">
    <property type="term" value="F:GMP synthase activity"/>
    <property type="evidence" value="ECO:0007669"/>
    <property type="project" value="InterPro"/>
</dbReference>
<dbReference type="InterPro" id="IPR029062">
    <property type="entry name" value="Class_I_gatase-like"/>
</dbReference>
<dbReference type="GO" id="GO:0005829">
    <property type="term" value="C:cytosol"/>
    <property type="evidence" value="ECO:0007669"/>
    <property type="project" value="TreeGrafter"/>
</dbReference>
<dbReference type="PANTHER" id="PTHR11922">
    <property type="entry name" value="GMP SYNTHASE-RELATED"/>
    <property type="match status" value="1"/>
</dbReference>
<dbReference type="InterPro" id="IPR025777">
    <property type="entry name" value="GMPS_ATP_PPase_dom"/>
</dbReference>
<dbReference type="UniPathway" id="UPA00189">
    <property type="reaction ID" value="UER00296"/>
</dbReference>
<dbReference type="Proteomes" id="UP000251144">
    <property type="component" value="Unassembled WGS sequence"/>
</dbReference>
<dbReference type="Pfam" id="PF00958">
    <property type="entry name" value="GMP_synt_C"/>
    <property type="match status" value="1"/>
</dbReference>